<dbReference type="InterPro" id="IPR036291">
    <property type="entry name" value="NAD(P)-bd_dom_sf"/>
</dbReference>
<dbReference type="SUPFAM" id="SSF52283">
    <property type="entry name" value="Formate/glycerate dehydrogenase catalytic domain-like"/>
    <property type="match status" value="1"/>
</dbReference>
<dbReference type="InterPro" id="IPR006139">
    <property type="entry name" value="D-isomer_2_OHA_DH_cat_dom"/>
</dbReference>
<protein>
    <submittedName>
        <fullName evidence="6">YvcT</fullName>
        <ecNumber evidence="6">1.1.1.215</ecNumber>
    </submittedName>
</protein>
<dbReference type="RefSeq" id="WP_213484496.1">
    <property type="nucleotide sequence ID" value="NZ_CAJRAY010000043.1"/>
</dbReference>
<gene>
    <name evidence="6" type="primary">txxe 2043-yvcT</name>
    <name evidence="6" type="ORF">TXXE_09955</name>
</gene>
<reference evidence="6 7" key="1">
    <citation type="submission" date="2021-04" db="EMBL/GenBank/DDBJ databases">
        <authorList>
            <person name="Rakotoarivonina H."/>
        </authorList>
    </citation>
    <scope>NUCLEOTIDE SEQUENCE [LARGE SCALE GENOMIC DNA]</scope>
    <source>
        <strain evidence="6 7">XE</strain>
    </source>
</reference>
<dbReference type="SUPFAM" id="SSF51735">
    <property type="entry name" value="NAD(P)-binding Rossmann-fold domains"/>
    <property type="match status" value="1"/>
</dbReference>
<dbReference type="PANTHER" id="PTHR10996:SF283">
    <property type="entry name" value="GLYOXYLATE_HYDROXYPYRUVATE REDUCTASE B"/>
    <property type="match status" value="1"/>
</dbReference>
<dbReference type="EC" id="1.1.1.215" evidence="6"/>
<evidence type="ECO:0000256" key="3">
    <source>
        <dbReference type="RuleBase" id="RU003719"/>
    </source>
</evidence>
<feature type="domain" description="D-isomer specific 2-hydroxyacid dehydrogenase catalytic" evidence="4">
    <location>
        <begin position="11"/>
        <end position="318"/>
    </location>
</feature>
<comment type="similarity">
    <text evidence="1 3">Belongs to the D-isomer specific 2-hydroxyacid dehydrogenase family.</text>
</comment>
<evidence type="ECO:0000313" key="7">
    <source>
        <dbReference type="Proteomes" id="UP000681526"/>
    </source>
</evidence>
<keyword evidence="7" id="KW-1185">Reference proteome</keyword>
<dbReference type="Gene3D" id="3.40.50.720">
    <property type="entry name" value="NAD(P)-binding Rossmann-like Domain"/>
    <property type="match status" value="2"/>
</dbReference>
<sequence length="323" mass="35582">MKRKVYAACELPAEAKAHLEEHFDCGYWTGPGPIAADQLREAAAEAEGIIVTGTPVDAGLLEALPRLRAVSNLSVGYNNLDLEAMRRRGIIGMHTPHVTDDSVADLTFALMLAAARRVTEMDRFVRSGKWMPGPDRDRFGLDVHHAMLGIIGMGRIGEAVARRARFGFEMDVLYCNRSRKVEAERKLGVVYSPLEELLQSSDFVVMLAPLTRETRRMMGERQFSLMKKTAVFVNVSRGETVDEAALVRALRSGTIRAAGLDVYEKEPIAPDHPLLALDNVVALPHLGSATARTRHAMAMMAVRNLTDALVHGNPRHVIPDLMP</sequence>
<dbReference type="InterPro" id="IPR006140">
    <property type="entry name" value="D-isomer_DH_NAD-bd"/>
</dbReference>
<dbReference type="InterPro" id="IPR029752">
    <property type="entry name" value="D-isomer_DH_CS1"/>
</dbReference>
<dbReference type="Proteomes" id="UP000681526">
    <property type="component" value="Unassembled WGS sequence"/>
</dbReference>
<evidence type="ECO:0000256" key="1">
    <source>
        <dbReference type="ARBA" id="ARBA00005854"/>
    </source>
</evidence>
<organism evidence="6 7">
    <name type="scientific">Thermobacillus xylanilyticus</name>
    <dbReference type="NCBI Taxonomy" id="76633"/>
    <lineage>
        <taxon>Bacteria</taxon>
        <taxon>Bacillati</taxon>
        <taxon>Bacillota</taxon>
        <taxon>Bacilli</taxon>
        <taxon>Bacillales</taxon>
        <taxon>Paenibacillaceae</taxon>
        <taxon>Thermobacillus</taxon>
    </lineage>
</organism>
<dbReference type="Pfam" id="PF02826">
    <property type="entry name" value="2-Hacid_dh_C"/>
    <property type="match status" value="1"/>
</dbReference>
<feature type="domain" description="D-isomer specific 2-hydroxyacid dehydrogenase NAD-binding" evidence="5">
    <location>
        <begin position="108"/>
        <end position="287"/>
    </location>
</feature>
<dbReference type="PANTHER" id="PTHR10996">
    <property type="entry name" value="2-HYDROXYACID DEHYDROGENASE-RELATED"/>
    <property type="match status" value="1"/>
</dbReference>
<evidence type="ECO:0000256" key="2">
    <source>
        <dbReference type="ARBA" id="ARBA00023002"/>
    </source>
</evidence>
<evidence type="ECO:0000313" key="6">
    <source>
        <dbReference type="EMBL" id="CAG5086359.1"/>
    </source>
</evidence>
<dbReference type="PROSITE" id="PS00065">
    <property type="entry name" value="D_2_HYDROXYACID_DH_1"/>
    <property type="match status" value="1"/>
</dbReference>
<name>A0ABM8V485_THEXY</name>
<keyword evidence="2 3" id="KW-0560">Oxidoreductase</keyword>
<evidence type="ECO:0000259" key="4">
    <source>
        <dbReference type="Pfam" id="PF00389"/>
    </source>
</evidence>
<dbReference type="GO" id="GO:0008873">
    <property type="term" value="F:gluconate 2-dehydrogenase activity"/>
    <property type="evidence" value="ECO:0007669"/>
    <property type="project" value="UniProtKB-EC"/>
</dbReference>
<dbReference type="CDD" id="cd05301">
    <property type="entry name" value="GDH"/>
    <property type="match status" value="1"/>
</dbReference>
<proteinExistence type="inferred from homology"/>
<comment type="caution">
    <text evidence="6">The sequence shown here is derived from an EMBL/GenBank/DDBJ whole genome shotgun (WGS) entry which is preliminary data.</text>
</comment>
<accession>A0ABM8V485</accession>
<dbReference type="Pfam" id="PF00389">
    <property type="entry name" value="2-Hacid_dh"/>
    <property type="match status" value="1"/>
</dbReference>
<dbReference type="EMBL" id="CAJRAY010000043">
    <property type="protein sequence ID" value="CAG5086359.1"/>
    <property type="molecule type" value="Genomic_DNA"/>
</dbReference>
<evidence type="ECO:0000259" key="5">
    <source>
        <dbReference type="Pfam" id="PF02826"/>
    </source>
</evidence>
<dbReference type="InterPro" id="IPR050223">
    <property type="entry name" value="D-isomer_2-hydroxyacid_DH"/>
</dbReference>